<dbReference type="Pfam" id="PF01832">
    <property type="entry name" value="Glucosaminidase"/>
    <property type="match status" value="1"/>
</dbReference>
<keyword evidence="5" id="KW-0788">Thiol protease</keyword>
<dbReference type="GO" id="GO:0004040">
    <property type="term" value="F:amidase activity"/>
    <property type="evidence" value="ECO:0007669"/>
    <property type="project" value="InterPro"/>
</dbReference>
<evidence type="ECO:0000313" key="7">
    <source>
        <dbReference type="Proteomes" id="UP000352698"/>
    </source>
</evidence>
<dbReference type="Gene3D" id="3.90.1720.10">
    <property type="entry name" value="endopeptidase domain like (from Nostoc punctiforme)"/>
    <property type="match status" value="1"/>
</dbReference>
<evidence type="ECO:0000256" key="3">
    <source>
        <dbReference type="ARBA" id="ARBA00022670"/>
    </source>
</evidence>
<dbReference type="InterPro" id="IPR008044">
    <property type="entry name" value="Phage_lysin"/>
</dbReference>
<dbReference type="GO" id="GO:0008234">
    <property type="term" value="F:cysteine-type peptidase activity"/>
    <property type="evidence" value="ECO:0007669"/>
    <property type="project" value="UniProtKB-KW"/>
</dbReference>
<dbReference type="SUPFAM" id="SSF54001">
    <property type="entry name" value="Cysteine proteinases"/>
    <property type="match status" value="1"/>
</dbReference>
<evidence type="ECO:0000256" key="1">
    <source>
        <dbReference type="ARBA" id="ARBA00007074"/>
    </source>
</evidence>
<dbReference type="PROSITE" id="PS51935">
    <property type="entry name" value="NLPC_P60"/>
    <property type="match status" value="1"/>
</dbReference>
<comment type="similarity">
    <text evidence="2">Belongs to the glycosyl hydrolase 73 family.</text>
</comment>
<keyword evidence="4" id="KW-0378">Hydrolase</keyword>
<evidence type="ECO:0000313" key="6">
    <source>
        <dbReference type="EMBL" id="VTQ60060.1"/>
    </source>
</evidence>
<dbReference type="Pfam" id="PF05382">
    <property type="entry name" value="Amidase_5"/>
    <property type="match status" value="1"/>
</dbReference>
<sequence length="636" mass="72448">MNKSNWNKRDNEYRKIFLSSSLNQSIKRSVTNKMLVPFRKKRRKFLAVQPNKWHFFRSLMVLSCVLLFLLTIGITSVIYSSVPNINEFELTNIWTYMTHLDVEKNRVLRQQHNIIKINGQIGMTQDMNLISNIDELLSYLGICYENVELENPVIKAKIHEIHDNLWSLHAKGNEATLTTKYFTQIIEWTEELKERLNVGSTIGRYRQLMELQSPFKEDHRLMVNQRYGYFLDGQEKKLFQGIQLQAEKNIELYAPMAGKTTVTDQSIVIQFNNRQLVLKNVSPLVNHDQEVVSGELIGTVAKENEVTIEYSKNGQSVNPSFYFEEVAYSETFQLDSGNQNTSFDEWTFRQLILLKCHAFSDRADKILQEAKRNGISPVILAAIMIHESAWGTSKGILEKNNPAGLMNDQGLISYRTLDEGIEATGRTLKKLIIDQQRVTVEQLGAVYCPIDATNDPMGLNRYWVPAIKQLMVQLGGKQEMGLLWERFSDFHEALLAKAQSLHQKGVYYSQGNQRGVFPYHDCSSYVIWVLNEMGLNVPLGNTETLYGLEGQLLYPINYSEVQAGDLFIWGEKGNSSGDFGHTGFFLDAGGKTIIHCTPATKKGFSQNGDVVITPFAGYYGDPQLAPVYFYRIVGSG</sequence>
<gene>
    <name evidence="6" type="ORF">NCTC12204_00531</name>
</gene>
<reference evidence="6 7" key="1">
    <citation type="submission" date="2019-05" db="EMBL/GenBank/DDBJ databases">
        <authorList>
            <consortium name="Pathogen Informatics"/>
        </authorList>
    </citation>
    <scope>NUCLEOTIDE SEQUENCE [LARGE SCALE GENOMIC DNA]</scope>
    <source>
        <strain evidence="6 7">NCTC12204</strain>
    </source>
</reference>
<protein>
    <submittedName>
        <fullName evidence="6">TrsG protein</fullName>
    </submittedName>
</protein>
<proteinExistence type="inferred from homology"/>
<evidence type="ECO:0000256" key="4">
    <source>
        <dbReference type="ARBA" id="ARBA00022801"/>
    </source>
</evidence>
<accession>A0A7Z9ASH1</accession>
<keyword evidence="3" id="KW-0645">Protease</keyword>
<evidence type="ECO:0000256" key="5">
    <source>
        <dbReference type="ARBA" id="ARBA00022807"/>
    </source>
</evidence>
<dbReference type="InterPro" id="IPR002901">
    <property type="entry name" value="MGlyc_endo_b_GlcNAc-like_dom"/>
</dbReference>
<organism evidence="6 7">
    <name type="scientific">Enterococcus hirae</name>
    <dbReference type="NCBI Taxonomy" id="1354"/>
    <lineage>
        <taxon>Bacteria</taxon>
        <taxon>Bacillati</taxon>
        <taxon>Bacillota</taxon>
        <taxon>Bacilli</taxon>
        <taxon>Lactobacillales</taxon>
        <taxon>Enterococcaceae</taxon>
        <taxon>Enterococcus</taxon>
    </lineage>
</organism>
<dbReference type="Proteomes" id="UP000352698">
    <property type="component" value="Unassembled WGS sequence"/>
</dbReference>
<dbReference type="InterPro" id="IPR000064">
    <property type="entry name" value="NLP_P60_dom"/>
</dbReference>
<comment type="caution">
    <text evidence="6">The sequence shown here is derived from an EMBL/GenBank/DDBJ whole genome shotgun (WGS) entry which is preliminary data.</text>
</comment>
<dbReference type="AlphaFoldDB" id="A0A7Z9ASH1"/>
<dbReference type="EMBL" id="CABEEP010000001">
    <property type="protein sequence ID" value="VTQ60060.1"/>
    <property type="molecule type" value="Genomic_DNA"/>
</dbReference>
<dbReference type="RefSeq" id="WP_010738409.1">
    <property type="nucleotide sequence ID" value="NZ_CABEEP010000001.1"/>
</dbReference>
<dbReference type="InterPro" id="IPR038765">
    <property type="entry name" value="Papain-like_cys_pep_sf"/>
</dbReference>
<dbReference type="GO" id="GO:0006508">
    <property type="term" value="P:proteolysis"/>
    <property type="evidence" value="ECO:0007669"/>
    <property type="project" value="UniProtKB-KW"/>
</dbReference>
<comment type="similarity">
    <text evidence="1">Belongs to the peptidase C40 family.</text>
</comment>
<name>A0A7Z9ASH1_ENTHR</name>
<evidence type="ECO:0000256" key="2">
    <source>
        <dbReference type="ARBA" id="ARBA00010266"/>
    </source>
</evidence>